<evidence type="ECO:0000256" key="2">
    <source>
        <dbReference type="SAM" id="SignalP"/>
    </source>
</evidence>
<sequence>MKHCLALSTGLSLIPSLLLAAPLPTGPSLFSAEGYRFSPTPSQAEHARAFDSLSVQRLLNEPLQTPPADAHPRQWRHGQFIKQGAHINPPGNPELANAGDDQLSSPRQNHFNRQQQQAGHGDKGRPLVFYCGADCRFVWNASKRAHSPGYRDLHWYRDGIDGWQQAGLSLIPAQPLVMP</sequence>
<evidence type="ECO:0000313" key="5">
    <source>
        <dbReference type="Proteomes" id="UP000198784"/>
    </source>
</evidence>
<feature type="chain" id="PRO_5011482081" evidence="2">
    <location>
        <begin position="21"/>
        <end position="179"/>
    </location>
</feature>
<dbReference type="InterPro" id="IPR036873">
    <property type="entry name" value="Rhodanese-like_dom_sf"/>
</dbReference>
<feature type="region of interest" description="Disordered" evidence="1">
    <location>
        <begin position="83"/>
        <end position="123"/>
    </location>
</feature>
<dbReference type="RefSeq" id="WP_090496761.1">
    <property type="nucleotide sequence ID" value="NZ_FOWX01000001.1"/>
</dbReference>
<reference evidence="5" key="1">
    <citation type="submission" date="2016-10" db="EMBL/GenBank/DDBJ databases">
        <authorList>
            <person name="Varghese N."/>
            <person name="Submissions S."/>
        </authorList>
    </citation>
    <scope>NUCLEOTIDE SEQUENCE [LARGE SCALE GENOMIC DNA]</scope>
    <source>
        <strain evidence="5">DSM 17834</strain>
    </source>
</reference>
<feature type="compositionally biased region" description="Polar residues" evidence="1">
    <location>
        <begin position="102"/>
        <end position="118"/>
    </location>
</feature>
<dbReference type="Gene3D" id="3.40.250.10">
    <property type="entry name" value="Rhodanese-like domain"/>
    <property type="match status" value="1"/>
</dbReference>
<gene>
    <name evidence="4" type="ORF">SAMN05216190_101131</name>
</gene>
<accession>A0A1I5KAQ7</accession>
<dbReference type="OrthoDB" id="176845at2"/>
<evidence type="ECO:0000256" key="1">
    <source>
        <dbReference type="SAM" id="MobiDB-lite"/>
    </source>
</evidence>
<evidence type="ECO:0000259" key="3">
    <source>
        <dbReference type="PROSITE" id="PS50206"/>
    </source>
</evidence>
<evidence type="ECO:0000313" key="4">
    <source>
        <dbReference type="EMBL" id="SFO82068.1"/>
    </source>
</evidence>
<protein>
    <submittedName>
        <fullName evidence="4">PQQ-dependent catabolism-associated CXXCW motif protein</fullName>
    </submittedName>
</protein>
<keyword evidence="5" id="KW-1185">Reference proteome</keyword>
<feature type="signal peptide" evidence="2">
    <location>
        <begin position="1"/>
        <end position="20"/>
    </location>
</feature>
<dbReference type="Proteomes" id="UP000198784">
    <property type="component" value="Unassembled WGS sequence"/>
</dbReference>
<dbReference type="AlphaFoldDB" id="A0A1I5KAQ7"/>
<organism evidence="4 5">
    <name type="scientific">Pseudomonas borbori</name>
    <dbReference type="NCBI Taxonomy" id="289003"/>
    <lineage>
        <taxon>Bacteria</taxon>
        <taxon>Pseudomonadati</taxon>
        <taxon>Pseudomonadota</taxon>
        <taxon>Gammaproteobacteria</taxon>
        <taxon>Pseudomonadales</taxon>
        <taxon>Pseudomonadaceae</taxon>
        <taxon>Pseudomonas</taxon>
    </lineage>
</organism>
<name>A0A1I5KAQ7_9PSED</name>
<dbReference type="STRING" id="289003.SAMN05216190_101131"/>
<dbReference type="SUPFAM" id="SSF52821">
    <property type="entry name" value="Rhodanese/Cell cycle control phosphatase"/>
    <property type="match status" value="1"/>
</dbReference>
<dbReference type="EMBL" id="FOWX01000001">
    <property type="protein sequence ID" value="SFO82068.1"/>
    <property type="molecule type" value="Genomic_DNA"/>
</dbReference>
<dbReference type="PROSITE" id="PS50206">
    <property type="entry name" value="RHODANESE_3"/>
    <property type="match status" value="1"/>
</dbReference>
<proteinExistence type="predicted"/>
<dbReference type="InterPro" id="IPR001763">
    <property type="entry name" value="Rhodanese-like_dom"/>
</dbReference>
<feature type="domain" description="Rhodanese" evidence="3">
    <location>
        <begin position="92"/>
        <end position="172"/>
    </location>
</feature>
<dbReference type="Pfam" id="PF00581">
    <property type="entry name" value="Rhodanese"/>
    <property type="match status" value="1"/>
</dbReference>
<keyword evidence="2" id="KW-0732">Signal</keyword>